<dbReference type="RefSeq" id="WP_149523304.1">
    <property type="nucleotide sequence ID" value="NZ_VTOU01000003.1"/>
</dbReference>
<dbReference type="CDD" id="cd08054">
    <property type="entry name" value="gp6"/>
    <property type="match status" value="1"/>
</dbReference>
<organism evidence="1 2">
    <name type="scientific">Sphingomonas montanisoli</name>
    <dbReference type="NCBI Taxonomy" id="2606412"/>
    <lineage>
        <taxon>Bacteria</taxon>
        <taxon>Pseudomonadati</taxon>
        <taxon>Pseudomonadota</taxon>
        <taxon>Alphaproteobacteria</taxon>
        <taxon>Sphingomonadales</taxon>
        <taxon>Sphingomonadaceae</taxon>
        <taxon>Sphingomonas</taxon>
    </lineage>
</organism>
<dbReference type="Gene3D" id="1.10.3230.30">
    <property type="entry name" value="Phage gp6-like head-tail connector protein"/>
    <property type="match status" value="1"/>
</dbReference>
<name>A0A5D9C5V5_9SPHN</name>
<dbReference type="NCBIfam" id="TIGR01560">
    <property type="entry name" value="put_DNA_pack"/>
    <property type="match status" value="1"/>
</dbReference>
<dbReference type="AlphaFoldDB" id="A0A5D9C5V5"/>
<dbReference type="InterPro" id="IPR011738">
    <property type="entry name" value="Phage_CHP"/>
</dbReference>
<dbReference type="InterPro" id="IPR006450">
    <property type="entry name" value="Phage_HK97_gp6-like"/>
</dbReference>
<protein>
    <submittedName>
        <fullName evidence="1">Phage gp6-like head-tail connector protein</fullName>
    </submittedName>
</protein>
<reference evidence="1 2" key="1">
    <citation type="submission" date="2019-08" db="EMBL/GenBank/DDBJ databases">
        <authorList>
            <person name="Wang G."/>
            <person name="Xu Z."/>
        </authorList>
    </citation>
    <scope>NUCLEOTIDE SEQUENCE [LARGE SCALE GENOMIC DNA]</scope>
    <source>
        <strain evidence="1 2">ZX</strain>
    </source>
</reference>
<sequence length="199" mass="21649">MRARVVTPPQPVVTWEEARAHLRLDGDDEQLLVEAMIAAATGHIDGPEGWLGRAIGVQTIEARFDCFEGCGNSLRLPFPPLIDLVSVKYLDGACGEQTADLEDFELFGDRIMPVTDVWAWVGCAVRPDAIRIRYRAGYVVDAESDPLVAKLPASIRAAILLMTGDLYANRETVMIGASASAVPMSTTVESLLAPYRVFS</sequence>
<evidence type="ECO:0000313" key="2">
    <source>
        <dbReference type="Proteomes" id="UP000322077"/>
    </source>
</evidence>
<keyword evidence="2" id="KW-1185">Reference proteome</keyword>
<evidence type="ECO:0000313" key="1">
    <source>
        <dbReference type="EMBL" id="TZG26502.1"/>
    </source>
</evidence>
<dbReference type="Proteomes" id="UP000322077">
    <property type="component" value="Unassembled WGS sequence"/>
</dbReference>
<gene>
    <name evidence="1" type="ORF">FYJ91_16405</name>
</gene>
<dbReference type="NCBIfam" id="TIGR02215">
    <property type="entry name" value="phage_chp_gp8"/>
    <property type="match status" value="1"/>
</dbReference>
<accession>A0A5D9C5V5</accession>
<dbReference type="EMBL" id="VTOU01000003">
    <property type="protein sequence ID" value="TZG26502.1"/>
    <property type="molecule type" value="Genomic_DNA"/>
</dbReference>
<proteinExistence type="predicted"/>
<comment type="caution">
    <text evidence="1">The sequence shown here is derived from an EMBL/GenBank/DDBJ whole genome shotgun (WGS) entry which is preliminary data.</text>
</comment>